<reference evidence="1 2" key="1">
    <citation type="submission" date="2012-12" db="EMBL/GenBank/DDBJ databases">
        <title>The Genome Sequence of Bacillus cereus VD133.</title>
        <authorList>
            <consortium name="The Broad Institute Genome Sequencing Platform"/>
            <consortium name="The Broad Institute Genome Sequencing Center for Infectious Disease"/>
            <person name="Feldgarden M."/>
            <person name="Van der Auwera G.A."/>
            <person name="Mahillon J."/>
            <person name="Duprez V."/>
            <person name="Timmery S."/>
            <person name="Mattelet C."/>
            <person name="Dierick K."/>
            <person name="Sun M."/>
            <person name="Yu Z."/>
            <person name="Zhu L."/>
            <person name="Hu X."/>
            <person name="Shank E.B."/>
            <person name="Swiecicka I."/>
            <person name="Hansen B.M."/>
            <person name="Andrup L."/>
            <person name="Walker B."/>
            <person name="Young S.K."/>
            <person name="Zeng Q."/>
            <person name="Gargeya S."/>
            <person name="Fitzgerald M."/>
            <person name="Haas B."/>
            <person name="Abouelleil A."/>
            <person name="Alvarado L."/>
            <person name="Arachchi H.M."/>
            <person name="Berlin A.M."/>
            <person name="Chapman S.B."/>
            <person name="Dewar J."/>
            <person name="Goldberg J."/>
            <person name="Griggs A."/>
            <person name="Gujja S."/>
            <person name="Hansen M."/>
            <person name="Howarth C."/>
            <person name="Imamovic A."/>
            <person name="Larimer J."/>
            <person name="McCowan C."/>
            <person name="Murphy C."/>
            <person name="Neiman D."/>
            <person name="Pearson M."/>
            <person name="Priest M."/>
            <person name="Roberts A."/>
            <person name="Saif S."/>
            <person name="Shea T."/>
            <person name="Sisk P."/>
            <person name="Sykes S."/>
            <person name="Wortman J."/>
            <person name="Nusbaum C."/>
            <person name="Birren B."/>
        </authorList>
    </citation>
    <scope>NUCLEOTIDE SEQUENCE [LARGE SCALE GENOMIC DNA]</scope>
    <source>
        <strain evidence="1 2">VD133</strain>
    </source>
</reference>
<accession>A0A9W5PJE3</accession>
<evidence type="ECO:0000313" key="1">
    <source>
        <dbReference type="EMBL" id="EOO23825.1"/>
    </source>
</evidence>
<proteinExistence type="predicted"/>
<evidence type="ECO:0000313" key="2">
    <source>
        <dbReference type="Proteomes" id="UP000014018"/>
    </source>
</evidence>
<comment type="caution">
    <text evidence="1">The sequence shown here is derived from an EMBL/GenBank/DDBJ whole genome shotgun (WGS) entry which is preliminary data.</text>
</comment>
<sequence>MAVYFVSYKLSKSLNYYNALHETLQSYEAWMYHQDTTLLLYTKESSKEIYNRLKPCIDDEDSLLIFRVRNDKEGWLAPESWEWINSAFGTKL</sequence>
<protein>
    <submittedName>
        <fullName evidence="1">Uncharacterized protein</fullName>
    </submittedName>
</protein>
<name>A0A9W5PJE3_BACCE</name>
<gene>
    <name evidence="1" type="ORF">IIU_06924</name>
</gene>
<dbReference type="Proteomes" id="UP000014018">
    <property type="component" value="Unassembled WGS sequence"/>
</dbReference>
<dbReference type="EMBL" id="AHFB01000185">
    <property type="protein sequence ID" value="EOO23825.1"/>
    <property type="molecule type" value="Genomic_DNA"/>
</dbReference>
<dbReference type="AlphaFoldDB" id="A0A9W5PJE3"/>
<organism evidence="1 2">
    <name type="scientific">Bacillus cereus VD133</name>
    <dbReference type="NCBI Taxonomy" id="1053233"/>
    <lineage>
        <taxon>Bacteria</taxon>
        <taxon>Bacillati</taxon>
        <taxon>Bacillota</taxon>
        <taxon>Bacilli</taxon>
        <taxon>Bacillales</taxon>
        <taxon>Bacillaceae</taxon>
        <taxon>Bacillus</taxon>
        <taxon>Bacillus cereus group</taxon>
    </lineage>
</organism>